<dbReference type="InterPro" id="IPR054186">
    <property type="entry name" value="DUF6891"/>
</dbReference>
<feature type="domain" description="DUF6891" evidence="1">
    <location>
        <begin position="125"/>
        <end position="309"/>
    </location>
</feature>
<accession>A0A6G3XHI3</accession>
<proteinExistence type="predicted"/>
<protein>
    <recommendedName>
        <fullName evidence="1">DUF6891 domain-containing protein</fullName>
    </recommendedName>
</protein>
<dbReference type="Pfam" id="PF21831">
    <property type="entry name" value="DUF6891"/>
    <property type="match status" value="1"/>
</dbReference>
<dbReference type="AlphaFoldDB" id="A0A6G3XHI3"/>
<name>A0A6G3XHI3_9ACTN</name>
<comment type="caution">
    <text evidence="2">The sequence shown here is derived from an EMBL/GenBank/DDBJ whole genome shotgun (WGS) entry which is preliminary data.</text>
</comment>
<reference evidence="2" key="1">
    <citation type="submission" date="2020-01" db="EMBL/GenBank/DDBJ databases">
        <title>Insect and environment-associated Actinomycetes.</title>
        <authorList>
            <person name="Currrie C."/>
            <person name="Chevrette M."/>
            <person name="Carlson C."/>
            <person name="Stubbendieck R."/>
            <person name="Wendt-Pienkowski E."/>
        </authorList>
    </citation>
    <scope>NUCLEOTIDE SEQUENCE</scope>
    <source>
        <strain evidence="2">SID7499</strain>
    </source>
</reference>
<evidence type="ECO:0000313" key="2">
    <source>
        <dbReference type="EMBL" id="NEE17259.1"/>
    </source>
</evidence>
<sequence length="311" mass="34005">MEIDGGLAVKVLTESGRTHARVSAGELRALVERIGGADDHFLVVQRIPDRPRVFIQTARDEDGAYDLQHRTGSVPHMWVTRVTDPGLVAEVMVRWARREDGWDASVTWEREEFGLPEEPPALAPEVAARAEGHVRELLQDGYLGIDAVIGETVYLMEDGEGSSPLSPAQARALVERLWLEQVDEQEAWTGPTDPDRLERAFAALEDVGIVARENFTCCRGCGMTEIGAEVDDESAVRGFVFFHRQGTRAAAEGHGLSLYYGGFDGSEQTTTAVGHEVVAALTSAGLSTEWDGDPGKAIDVTPLEWRKRLLG</sequence>
<evidence type="ECO:0000259" key="1">
    <source>
        <dbReference type="Pfam" id="PF21831"/>
    </source>
</evidence>
<gene>
    <name evidence="2" type="ORF">G3M58_63670</name>
</gene>
<dbReference type="EMBL" id="JAAGMN010006706">
    <property type="protein sequence ID" value="NEE17259.1"/>
    <property type="molecule type" value="Genomic_DNA"/>
</dbReference>
<organism evidence="2">
    <name type="scientific">Streptomyces sp. SID7499</name>
    <dbReference type="NCBI Taxonomy" id="2706086"/>
    <lineage>
        <taxon>Bacteria</taxon>
        <taxon>Bacillati</taxon>
        <taxon>Actinomycetota</taxon>
        <taxon>Actinomycetes</taxon>
        <taxon>Kitasatosporales</taxon>
        <taxon>Streptomycetaceae</taxon>
        <taxon>Streptomyces</taxon>
    </lineage>
</organism>